<name>A0A4Q1BTE9_TREME</name>
<feature type="region of interest" description="Disordered" evidence="1">
    <location>
        <begin position="145"/>
        <end position="166"/>
    </location>
</feature>
<feature type="compositionally biased region" description="Polar residues" evidence="1">
    <location>
        <begin position="43"/>
        <end position="57"/>
    </location>
</feature>
<feature type="region of interest" description="Disordered" evidence="1">
    <location>
        <begin position="1"/>
        <end position="57"/>
    </location>
</feature>
<sequence length="263" mass="29053">MSRNGSERLPPLGEDHEPPAPSFPPGLTTTGRTIRRRRIFPKSDQSTSADLNTLNTGENDDLSFLKTQASISWYFKKSEMQANSKNAALGPSTPEEPAMADKAPVPVSVSSCSEKSLSSNGVILACRQESNGASNLEMVPKSPVTGKPMENHRPENSNKIIPQGDQGSGLVDMEQFTYNGRRSQYKNYGVTLMADSWIHNQPQEDGTYPKIHFDYDQQLTGPRLNMISRVVKSISEDVLDHTLAYSYEELKTCQDHGYLVTGV</sequence>
<comment type="caution">
    <text evidence="2">The sequence shown here is derived from an EMBL/GenBank/DDBJ whole genome shotgun (WGS) entry which is preliminary data.</text>
</comment>
<evidence type="ECO:0000256" key="1">
    <source>
        <dbReference type="SAM" id="MobiDB-lite"/>
    </source>
</evidence>
<accession>A0A4Q1BTE9</accession>
<proteinExistence type="predicted"/>
<protein>
    <submittedName>
        <fullName evidence="2">Uncharacterized protein</fullName>
    </submittedName>
</protein>
<dbReference type="VEuPathDB" id="FungiDB:TREMEDRAFT_64553"/>
<organism evidence="2 3">
    <name type="scientific">Tremella mesenterica</name>
    <name type="common">Jelly fungus</name>
    <dbReference type="NCBI Taxonomy" id="5217"/>
    <lineage>
        <taxon>Eukaryota</taxon>
        <taxon>Fungi</taxon>
        <taxon>Dikarya</taxon>
        <taxon>Basidiomycota</taxon>
        <taxon>Agaricomycotina</taxon>
        <taxon>Tremellomycetes</taxon>
        <taxon>Tremellales</taxon>
        <taxon>Tremellaceae</taxon>
        <taxon>Tremella</taxon>
    </lineage>
</organism>
<keyword evidence="3" id="KW-1185">Reference proteome</keyword>
<dbReference type="EMBL" id="SDIL01000011">
    <property type="protein sequence ID" value="RXK41212.1"/>
    <property type="molecule type" value="Genomic_DNA"/>
</dbReference>
<reference evidence="2 3" key="1">
    <citation type="submission" date="2016-06" db="EMBL/GenBank/DDBJ databases">
        <title>Evolution of pathogenesis and genome organization in the Tremellales.</title>
        <authorList>
            <person name="Cuomo C."/>
            <person name="Litvintseva A."/>
            <person name="Heitman J."/>
            <person name="Chen Y."/>
            <person name="Sun S."/>
            <person name="Springer D."/>
            <person name="Dromer F."/>
            <person name="Young S."/>
            <person name="Zeng Q."/>
            <person name="Chapman S."/>
            <person name="Gujja S."/>
            <person name="Saif S."/>
            <person name="Birren B."/>
        </authorList>
    </citation>
    <scope>NUCLEOTIDE SEQUENCE [LARGE SCALE GENOMIC DNA]</scope>
    <source>
        <strain evidence="2 3">ATCC 28783</strain>
    </source>
</reference>
<dbReference type="Proteomes" id="UP000289152">
    <property type="component" value="Unassembled WGS sequence"/>
</dbReference>
<evidence type="ECO:0000313" key="3">
    <source>
        <dbReference type="Proteomes" id="UP000289152"/>
    </source>
</evidence>
<evidence type="ECO:0000313" key="2">
    <source>
        <dbReference type="EMBL" id="RXK41212.1"/>
    </source>
</evidence>
<gene>
    <name evidence="2" type="ORF">M231_01617</name>
</gene>
<dbReference type="AlphaFoldDB" id="A0A4Q1BTE9"/>
<dbReference type="InParanoid" id="A0A4Q1BTE9"/>